<organism evidence="4 5">
    <name type="scientific">Ridgeia piscesae</name>
    <name type="common">Tubeworm</name>
    <dbReference type="NCBI Taxonomy" id="27915"/>
    <lineage>
        <taxon>Eukaryota</taxon>
        <taxon>Metazoa</taxon>
        <taxon>Spiralia</taxon>
        <taxon>Lophotrochozoa</taxon>
        <taxon>Annelida</taxon>
        <taxon>Polychaeta</taxon>
        <taxon>Sedentaria</taxon>
        <taxon>Canalipalpata</taxon>
        <taxon>Sabellida</taxon>
        <taxon>Siboglinidae</taxon>
        <taxon>Ridgeia</taxon>
    </lineage>
</organism>
<dbReference type="GO" id="GO:0000176">
    <property type="term" value="C:nuclear exosome (RNase complex)"/>
    <property type="evidence" value="ECO:0007669"/>
    <property type="project" value="TreeGrafter"/>
</dbReference>
<protein>
    <recommendedName>
        <fullName evidence="3">Exosome complex component N-terminal domain-containing protein</fullName>
    </recommendedName>
</protein>
<dbReference type="SUPFAM" id="SSF110324">
    <property type="entry name" value="Ribosomal L27 protein-like"/>
    <property type="match status" value="1"/>
</dbReference>
<dbReference type="InterPro" id="IPR012340">
    <property type="entry name" value="NA-bd_OB-fold"/>
</dbReference>
<evidence type="ECO:0000313" key="4">
    <source>
        <dbReference type="EMBL" id="KAK2193576.1"/>
    </source>
</evidence>
<comment type="subcellular location">
    <subcellularLocation>
        <location evidence="1">Nucleus</location>
        <location evidence="1">Nucleolus</location>
    </subcellularLocation>
</comment>
<gene>
    <name evidence="4" type="ORF">NP493_11g02031</name>
</gene>
<dbReference type="GO" id="GO:0005730">
    <property type="term" value="C:nucleolus"/>
    <property type="evidence" value="ECO:0007669"/>
    <property type="project" value="UniProtKB-SubCell"/>
</dbReference>
<dbReference type="Pfam" id="PF14382">
    <property type="entry name" value="ECR1_N"/>
    <property type="match status" value="1"/>
</dbReference>
<dbReference type="InterPro" id="IPR039771">
    <property type="entry name" value="Csl4"/>
</dbReference>
<keyword evidence="2" id="KW-0271">Exosome</keyword>
<sequence>MFWVHFSGQRIDKLDGKHTAGKGTYSKNGFIIASLAGFVHHTQKDGDMTEIEVRTEVEDGIVPSVNSYRDSKGKMSARQKRIRWKCTNVFALVTPYWPEFEEGFTMVPISWCEMKCPKSHSTEFRKVAKLRPEYIEAPGIS</sequence>
<feature type="domain" description="Exosome complex component N-terminal" evidence="3">
    <location>
        <begin position="8"/>
        <end position="41"/>
    </location>
</feature>
<dbReference type="GO" id="GO:0006396">
    <property type="term" value="P:RNA processing"/>
    <property type="evidence" value="ECO:0007669"/>
    <property type="project" value="InterPro"/>
</dbReference>
<comment type="caution">
    <text evidence="4">The sequence shown here is derived from an EMBL/GenBank/DDBJ whole genome shotgun (WGS) entry which is preliminary data.</text>
</comment>
<evidence type="ECO:0000259" key="3">
    <source>
        <dbReference type="Pfam" id="PF14382"/>
    </source>
</evidence>
<name>A0AAD9PEX3_RIDPI</name>
<dbReference type="InterPro" id="IPR025721">
    <property type="entry name" value="Exosome_cplx_N_dom"/>
</dbReference>
<accession>A0AAD9PEX3</accession>
<dbReference type="AlphaFoldDB" id="A0AAD9PEX3"/>
<reference evidence="4" key="1">
    <citation type="journal article" date="2023" name="Mol. Biol. Evol.">
        <title>Third-Generation Sequencing Reveals the Adaptive Role of the Epigenome in Three Deep-Sea Polychaetes.</title>
        <authorList>
            <person name="Perez M."/>
            <person name="Aroh O."/>
            <person name="Sun Y."/>
            <person name="Lan Y."/>
            <person name="Juniper S.K."/>
            <person name="Young C.R."/>
            <person name="Angers B."/>
            <person name="Qian P.Y."/>
        </authorList>
    </citation>
    <scope>NUCLEOTIDE SEQUENCE</scope>
    <source>
        <strain evidence="4">R07B-5</strain>
    </source>
</reference>
<keyword evidence="5" id="KW-1185">Reference proteome</keyword>
<dbReference type="GO" id="GO:0005737">
    <property type="term" value="C:cytoplasm"/>
    <property type="evidence" value="ECO:0007669"/>
    <property type="project" value="TreeGrafter"/>
</dbReference>
<dbReference type="Gene3D" id="2.40.50.100">
    <property type="match status" value="1"/>
</dbReference>
<proteinExistence type="predicted"/>
<evidence type="ECO:0000313" key="5">
    <source>
        <dbReference type="Proteomes" id="UP001209878"/>
    </source>
</evidence>
<dbReference type="PANTHER" id="PTHR12686">
    <property type="entry name" value="3'-5' EXORIBONUCLEASE CSL4-RELATED"/>
    <property type="match status" value="1"/>
</dbReference>
<evidence type="ECO:0000256" key="2">
    <source>
        <dbReference type="ARBA" id="ARBA00022835"/>
    </source>
</evidence>
<dbReference type="EMBL" id="JAODUO010000010">
    <property type="protein sequence ID" value="KAK2193576.1"/>
    <property type="molecule type" value="Genomic_DNA"/>
</dbReference>
<evidence type="ECO:0000256" key="1">
    <source>
        <dbReference type="ARBA" id="ARBA00004604"/>
    </source>
</evidence>
<dbReference type="PANTHER" id="PTHR12686:SF8">
    <property type="entry name" value="EXOSOME COMPLEX COMPONENT CSL4"/>
    <property type="match status" value="1"/>
</dbReference>
<dbReference type="Gene3D" id="2.40.50.140">
    <property type="entry name" value="Nucleic acid-binding proteins"/>
    <property type="match status" value="1"/>
</dbReference>
<dbReference type="Proteomes" id="UP001209878">
    <property type="component" value="Unassembled WGS sequence"/>
</dbReference>